<name>I7GA62_MYCS2</name>
<organism evidence="1 2">
    <name type="scientific">Mycolicibacterium smegmatis (strain ATCC 700084 / mc(2)155)</name>
    <name type="common">Mycobacterium smegmatis</name>
    <dbReference type="NCBI Taxonomy" id="246196"/>
    <lineage>
        <taxon>Bacteria</taxon>
        <taxon>Bacillati</taxon>
        <taxon>Actinomycetota</taxon>
        <taxon>Actinomycetes</taxon>
        <taxon>Mycobacteriales</taxon>
        <taxon>Mycobacteriaceae</taxon>
        <taxon>Mycolicibacterium</taxon>
    </lineage>
</organism>
<proteinExistence type="predicted"/>
<evidence type="ECO:0000313" key="1">
    <source>
        <dbReference type="EMBL" id="AFP40036.1"/>
    </source>
</evidence>
<dbReference type="EMBL" id="CP001663">
    <property type="protein sequence ID" value="AFP40036.1"/>
    <property type="molecule type" value="Genomic_DNA"/>
</dbReference>
<dbReference type="AlphaFoldDB" id="I7GA62"/>
<evidence type="ECO:0000313" key="2">
    <source>
        <dbReference type="Proteomes" id="UP000006158"/>
    </source>
</evidence>
<reference evidence="1 2" key="2">
    <citation type="journal article" date="2009" name="Genome Res.">
        <title>Ortho-proteogenomics: multiple proteomes investigation through orthology and a new MS-based protocol.</title>
        <authorList>
            <person name="Gallien S."/>
            <person name="Perrodou E."/>
            <person name="Carapito C."/>
            <person name="Deshayes C."/>
            <person name="Reyrat J.M."/>
            <person name="Van Dorsselaer A."/>
            <person name="Poch O."/>
            <person name="Schaeffer C."/>
            <person name="Lecompte O."/>
        </authorList>
    </citation>
    <scope>NUCLEOTIDE SEQUENCE [LARGE SCALE GENOMIC DNA]</scope>
    <source>
        <strain evidence="2">ATCC 700084 / mc(2)155</strain>
    </source>
</reference>
<dbReference type="InterPro" id="IPR012349">
    <property type="entry name" value="Split_barrel_FMN-bd"/>
</dbReference>
<dbReference type="PATRIC" id="fig|246196.56.peg.3663"/>
<dbReference type="GO" id="GO:0016491">
    <property type="term" value="F:oxidoreductase activity"/>
    <property type="evidence" value="ECO:0007669"/>
    <property type="project" value="InterPro"/>
</dbReference>
<dbReference type="KEGG" id="msg:MSMEI_3573"/>
<reference evidence="1 2" key="1">
    <citation type="journal article" date="2007" name="Genome Biol.">
        <title>Interrupted coding sequences in Mycobacterium smegmatis: authentic mutations or sequencing errors?</title>
        <authorList>
            <person name="Deshayes C."/>
            <person name="Perrodou E."/>
            <person name="Gallien S."/>
            <person name="Euphrasie D."/>
            <person name="Schaeffer C."/>
            <person name="Van-Dorsselaer A."/>
            <person name="Poch O."/>
            <person name="Lecompte O."/>
            <person name="Reyrat J.M."/>
        </authorList>
    </citation>
    <scope>NUCLEOTIDE SEQUENCE [LARGE SCALE GENOMIC DNA]</scope>
    <source>
        <strain evidence="2">ATCC 700084 / mc(2)155</strain>
    </source>
</reference>
<evidence type="ECO:0008006" key="3">
    <source>
        <dbReference type="Google" id="ProtNLM"/>
    </source>
</evidence>
<sequence length="190" mass="21101">MTLTHAASVPETRSLLLNSSESRATIKTRALITFCGHQEGTSRMTRYDEPGPVARAANTLIRWLAEHGVSIAGSTALRVRGRRSGKLRSVVVNLMTVDGHRYVVAPRGETEWVRNARAAGVVEIGPRRRRRTAQIAEIPDDAKPTLLKRYLDRWYWEVKGHMADLTPKSSAEQLRAAAPHIPVFALVETS</sequence>
<dbReference type="Proteomes" id="UP000006158">
    <property type="component" value="Chromosome"/>
</dbReference>
<dbReference type="Gene3D" id="2.30.110.10">
    <property type="entry name" value="Electron Transport, Fmn-binding Protein, Chain A"/>
    <property type="match status" value="1"/>
</dbReference>
<accession>I7GA62</accession>
<dbReference type="Pfam" id="PF04075">
    <property type="entry name" value="F420H2_quin_red"/>
    <property type="match status" value="1"/>
</dbReference>
<dbReference type="InterPro" id="IPR004378">
    <property type="entry name" value="F420H2_quin_Rdtase"/>
</dbReference>
<gene>
    <name evidence="1" type="ordered locus">MSMEI_3573</name>
</gene>
<protein>
    <recommendedName>
        <fullName evidence="3">Nitroreductase family deazaflavin-dependent oxidoreductase</fullName>
    </recommendedName>
</protein>